<dbReference type="EC" id="2.7.10.1" evidence="17"/>
<dbReference type="GO" id="GO:0016324">
    <property type="term" value="C:apical plasma membrane"/>
    <property type="evidence" value="ECO:0007669"/>
    <property type="project" value="UniProtKB-ARBA"/>
</dbReference>
<dbReference type="GO" id="GO:0005856">
    <property type="term" value="C:cytoskeleton"/>
    <property type="evidence" value="ECO:0007669"/>
    <property type="project" value="UniProtKB-SubCell"/>
</dbReference>
<comment type="catalytic activity">
    <reaction evidence="15">
        <text>L-tyrosyl-[protein] + ATP = O-phospho-L-tyrosyl-[protein] + ADP + H(+)</text>
        <dbReference type="Rhea" id="RHEA:10596"/>
        <dbReference type="Rhea" id="RHEA-COMP:10136"/>
        <dbReference type="Rhea" id="RHEA-COMP:20101"/>
        <dbReference type="ChEBI" id="CHEBI:15378"/>
        <dbReference type="ChEBI" id="CHEBI:30616"/>
        <dbReference type="ChEBI" id="CHEBI:46858"/>
        <dbReference type="ChEBI" id="CHEBI:61978"/>
        <dbReference type="ChEBI" id="CHEBI:456216"/>
        <dbReference type="EC" id="2.7.10.2"/>
    </reaction>
</comment>
<evidence type="ECO:0000256" key="12">
    <source>
        <dbReference type="ARBA" id="ARBA00023212"/>
    </source>
</evidence>
<feature type="compositionally biased region" description="Basic and acidic residues" evidence="18">
    <location>
        <begin position="812"/>
        <end position="822"/>
    </location>
</feature>
<dbReference type="FunFam" id="1.10.510.10:FF:000341">
    <property type="entry name" value="Tyrosine-protein kinase receptor"/>
    <property type="match status" value="1"/>
</dbReference>
<dbReference type="SMART" id="SM01196">
    <property type="entry name" value="FERM_C"/>
    <property type="match status" value="1"/>
</dbReference>
<dbReference type="Gene3D" id="1.10.510.10">
    <property type="entry name" value="Transferase(Phosphotransferase) domain 1"/>
    <property type="match status" value="1"/>
</dbReference>
<dbReference type="InterPro" id="IPR011993">
    <property type="entry name" value="PH-like_dom_sf"/>
</dbReference>
<dbReference type="Gene3D" id="3.10.20.90">
    <property type="entry name" value="Phosphatidylinositol 3-kinase Catalytic Subunit, Chain A, domain 1"/>
    <property type="match status" value="1"/>
</dbReference>
<dbReference type="GO" id="GO:0045732">
    <property type="term" value="P:positive regulation of protein catabolic process"/>
    <property type="evidence" value="ECO:0007669"/>
    <property type="project" value="UniProtKB-ARBA"/>
</dbReference>
<dbReference type="InterPro" id="IPR018979">
    <property type="entry name" value="FERM_N"/>
</dbReference>
<keyword evidence="6" id="KW-0808">Transferase</keyword>
<dbReference type="SUPFAM" id="SSF56112">
    <property type="entry name" value="Protein kinase-like (PK-like)"/>
    <property type="match status" value="1"/>
</dbReference>
<dbReference type="GO" id="GO:0005902">
    <property type="term" value="C:microvillus"/>
    <property type="evidence" value="ECO:0007669"/>
    <property type="project" value="UniProtKB-SubCell"/>
</dbReference>
<comment type="similarity">
    <text evidence="17">Belongs to the protein kinase superfamily. Tyr protein kinase family. Insulin receptor subfamily.</text>
</comment>
<dbReference type="CDD" id="cd13194">
    <property type="entry name" value="FERM_C_ERM"/>
    <property type="match status" value="1"/>
</dbReference>
<dbReference type="Pfam" id="PF09379">
    <property type="entry name" value="FERM_N"/>
    <property type="match status" value="1"/>
</dbReference>
<keyword evidence="12" id="KW-0963">Cytoplasm</keyword>
<evidence type="ECO:0000313" key="22">
    <source>
        <dbReference type="EMBL" id="BAM36434.1"/>
    </source>
</evidence>
<comment type="subcellular location">
    <subcellularLocation>
        <location evidence="3">Cell membrane</location>
        <topology evidence="3">Peripheral membrane protein</topology>
        <orientation evidence="3">Cytoplasmic side</orientation>
    </subcellularLocation>
    <subcellularLocation>
        <location evidence="1">Cell projection</location>
        <location evidence="1">Microvillus</location>
    </subcellularLocation>
    <subcellularLocation>
        <location evidence="2">Cytoplasm</location>
        <location evidence="2">Cytoskeleton</location>
    </subcellularLocation>
</comment>
<accession>J7M2B1</accession>
<keyword evidence="13" id="KW-0966">Cell projection</keyword>
<dbReference type="GO" id="GO:0004714">
    <property type="term" value="F:transmembrane receptor protein tyrosine kinase activity"/>
    <property type="evidence" value="ECO:0007669"/>
    <property type="project" value="UniProtKB-EC"/>
</dbReference>
<dbReference type="InterPro" id="IPR000299">
    <property type="entry name" value="FERM_domain"/>
</dbReference>
<dbReference type="InterPro" id="IPR035963">
    <property type="entry name" value="FERM_2"/>
</dbReference>
<dbReference type="InterPro" id="IPR001245">
    <property type="entry name" value="Ser-Thr/Tyr_kinase_cat_dom"/>
</dbReference>
<keyword evidence="12" id="KW-0206">Cytoskeleton</keyword>
<dbReference type="GO" id="GO:0008284">
    <property type="term" value="P:positive regulation of cell population proliferation"/>
    <property type="evidence" value="ECO:0007669"/>
    <property type="project" value="UniProtKB-ARBA"/>
</dbReference>
<dbReference type="InterPro" id="IPR018980">
    <property type="entry name" value="FERM_PH-like_C"/>
</dbReference>
<evidence type="ECO:0000256" key="5">
    <source>
        <dbReference type="ARBA" id="ARBA00022553"/>
    </source>
</evidence>
<dbReference type="GO" id="GO:0004715">
    <property type="term" value="F:non-membrane spanning protein tyrosine kinase activity"/>
    <property type="evidence" value="ECO:0007669"/>
    <property type="project" value="UniProtKB-EC"/>
</dbReference>
<name>J7M2B1_HUMAN</name>
<reference evidence="22" key="2">
    <citation type="journal article" date="2013" name="PLoS ONE">
        <title>Mouse Model for ROS1-Rearranged Lung Cancer.</title>
        <authorList>
            <person name="Arai Y."/>
            <person name="Totoki Y."/>
            <person name="Takahashi H."/>
            <person name="Nakamura H."/>
            <person name="Hama N."/>
            <person name="Kohno T."/>
            <person name="Tsuta K."/>
            <person name="Yoshida A."/>
            <person name="Asamura H."/>
            <person name="Mutoh M."/>
            <person name="Hosoda F."/>
            <person name="Tsuda H."/>
            <person name="Shibata T."/>
        </authorList>
    </citation>
    <scope>NUCLEOTIDE SEQUENCE</scope>
    <source>
        <tissue evidence="22">Lung</tissue>
    </source>
</reference>
<feature type="compositionally biased region" description="Basic and acidic residues" evidence="18">
    <location>
        <begin position="308"/>
        <end position="339"/>
    </location>
</feature>
<dbReference type="PeptideAtlas" id="J7M2B1"/>
<dbReference type="SUPFAM" id="SSF50729">
    <property type="entry name" value="PH domain-like"/>
    <property type="match status" value="1"/>
</dbReference>
<evidence type="ECO:0000256" key="3">
    <source>
        <dbReference type="ARBA" id="ARBA00004413"/>
    </source>
</evidence>
<dbReference type="Gene3D" id="2.30.29.30">
    <property type="entry name" value="Pleckstrin-homology domain (PH domain)/Phosphotyrosine-binding domain (PTB)"/>
    <property type="match status" value="1"/>
</dbReference>
<dbReference type="PANTHER" id="PTHR23281">
    <property type="entry name" value="MERLIN/MOESIN/EZRIN/RADIXIN"/>
    <property type="match status" value="1"/>
</dbReference>
<dbReference type="GO" id="GO:2000643">
    <property type="term" value="P:positive regulation of early endosome to late endosome transport"/>
    <property type="evidence" value="ECO:0007669"/>
    <property type="project" value="UniProtKB-ARBA"/>
</dbReference>
<keyword evidence="19" id="KW-1133">Transmembrane helix</keyword>
<sequence length="858" mass="98949">MPKPINVRVTTMDAELEFAIQPNTTGKQLFDQVVKTIGLREVWYFGLHYVDNKGFPTWLKLDKKVSAQEVRKENPLQFKFRAKFYPEDVAEELIQDITQKLFFLQVKEGILSDEIYCPPETAVLLGSYAVQAKFGDYNKEVHKSGYLSSERLIPQRVMDQHKLTRDQWEDRIQVWHAEHRGMLKDNAMLEYLKIAQDLEMYGINYFEIKNKKGTDLWLGVDALGLNIYEKDDKLTPKIGFPWSEIRNISFNDKKFVIKPIDKKAPDFVFYAPRLRINKRILQLCMGNHELYMRRRKPDTIEVQQMKAQAREEKHQKQLERQQLETEKKRRETVEREKEQMMREKEELMLRLQDYEEKTKKAERDDFWIPETSFILTIIVGIFLVVTIPLTFVWHRRLKNQKSAKEGVTVLINEDKELAELRGLAAGVGLANACYAIHTLPTQEEIENLPAFPREKLTLRLLLGSGAFGEVYEGTAVDILGVGSGEIKVAVKTLKKGSTDQEKIEFLKEAHLMSKFNHPNILKQLGVCLLNEPQYIILELMEGGDLLTYLRKARMATFYGPLLTLVDLVDLCVDISKGCVYLERMHFIHRDLAARNCLVSVKDYTSPRIVKIGDFGLARDIYKNDYYRKRGEGLLPVRWMAPESLMDGIFTTQSDVWSFGILIWEILTLGHQPYPAHSNLDVLNYVQTGGRLEPPRNCPDDLWNLMTQCWAQEPDQRPTFHRIQDQLQLFRNFFLNSIYKSRDEANNSGVINESFEGEDGDVICLNSDDIMPVALMETKNREGLNYMVLATECGQGEEKSEGPLGSQESESCGLRKEEKEPHADKDFCQEKQVAYCPSGKPEGLNYACLTHSGYGDGSD</sequence>
<dbReference type="GO" id="GO:0005524">
    <property type="term" value="F:ATP binding"/>
    <property type="evidence" value="ECO:0007669"/>
    <property type="project" value="UniProtKB-UniRule"/>
</dbReference>
<dbReference type="InterPro" id="IPR029071">
    <property type="entry name" value="Ubiquitin-like_domsf"/>
</dbReference>
<dbReference type="CDD" id="cd05044">
    <property type="entry name" value="PTKc_c-ros"/>
    <property type="match status" value="1"/>
</dbReference>
<dbReference type="InterPro" id="IPR000798">
    <property type="entry name" value="Ez/rad/moesin-like"/>
</dbReference>
<keyword evidence="11" id="KW-0829">Tyrosine-protein kinase</keyword>
<dbReference type="GO" id="GO:0030155">
    <property type="term" value="P:regulation of cell adhesion"/>
    <property type="evidence" value="ECO:0007669"/>
    <property type="project" value="UniProtKB-ARBA"/>
</dbReference>
<gene>
    <name evidence="22" type="primary">EZR-ROS1</name>
    <name evidence="23" type="synonym">EZR-ROS1_E10;R34</name>
</gene>
<evidence type="ECO:0000256" key="8">
    <source>
        <dbReference type="ARBA" id="ARBA00022777"/>
    </source>
</evidence>
<feature type="region of interest" description="Disordered" evidence="18">
    <location>
        <begin position="795"/>
        <end position="822"/>
    </location>
</feature>
<keyword evidence="5 17" id="KW-0597">Phosphoprotein</keyword>
<evidence type="ECO:0000256" key="17">
    <source>
        <dbReference type="RuleBase" id="RU000312"/>
    </source>
</evidence>
<evidence type="ECO:0000256" key="7">
    <source>
        <dbReference type="ARBA" id="ARBA00022741"/>
    </source>
</evidence>
<dbReference type="PRINTS" id="PR00661">
    <property type="entry name" value="ERMFAMILY"/>
</dbReference>
<dbReference type="InterPro" id="IPR041789">
    <property type="entry name" value="ERM_FERM_C"/>
</dbReference>
<dbReference type="Pfam" id="PF09380">
    <property type="entry name" value="FERM_C"/>
    <property type="match status" value="1"/>
</dbReference>
<reference evidence="23" key="3">
    <citation type="submission" date="2013-03" db="EMBL/GenBank/DDBJ databases">
        <authorList>
            <person name="Dobashi A."/>
            <person name="Takeuchi K."/>
            <person name="Togashi Y."/>
            <person name="Sakata S."/>
            <person name="Hatano S."/>
            <person name="Asaka R."/>
        </authorList>
    </citation>
    <scope>NUCLEOTIDE SEQUENCE</scope>
    <source>
        <tissue evidence="23">Lung</tissue>
    </source>
</reference>
<dbReference type="PROSITE" id="PS50057">
    <property type="entry name" value="FERM_3"/>
    <property type="match status" value="1"/>
</dbReference>
<feature type="region of interest" description="Disordered" evidence="18">
    <location>
        <begin position="307"/>
        <end position="339"/>
    </location>
</feature>
<dbReference type="PRINTS" id="PR00109">
    <property type="entry name" value="TYRKINASE"/>
</dbReference>
<dbReference type="CDD" id="cd14473">
    <property type="entry name" value="FERM_B-lobe"/>
    <property type="match status" value="1"/>
</dbReference>
<dbReference type="SMR" id="J7M2B1"/>
<evidence type="ECO:0000256" key="18">
    <source>
        <dbReference type="SAM" id="MobiDB-lite"/>
    </source>
</evidence>
<dbReference type="PROSITE" id="PS50011">
    <property type="entry name" value="PROTEIN_KINASE_DOM"/>
    <property type="match status" value="1"/>
</dbReference>
<feature type="domain" description="Protein kinase" evidence="20">
    <location>
        <begin position="456"/>
        <end position="733"/>
    </location>
</feature>
<evidence type="ECO:0000256" key="16">
    <source>
        <dbReference type="PROSITE-ProRule" id="PRU10141"/>
    </source>
</evidence>
<dbReference type="PRINTS" id="PR00935">
    <property type="entry name" value="BAND41"/>
</dbReference>
<dbReference type="InterPro" id="IPR019748">
    <property type="entry name" value="FERM_central"/>
</dbReference>
<feature type="binding site" evidence="16">
    <location>
        <position position="491"/>
    </location>
    <ligand>
        <name>ATP</name>
        <dbReference type="ChEBI" id="CHEBI:30616"/>
    </ligand>
</feature>
<dbReference type="SUPFAM" id="SSF54236">
    <property type="entry name" value="Ubiquitin-like"/>
    <property type="match status" value="1"/>
</dbReference>
<feature type="transmembrane region" description="Helical" evidence="19">
    <location>
        <begin position="373"/>
        <end position="394"/>
    </location>
</feature>
<dbReference type="GO" id="GO:0043066">
    <property type="term" value="P:negative regulation of apoptotic process"/>
    <property type="evidence" value="ECO:0007669"/>
    <property type="project" value="UniProtKB-ARBA"/>
</dbReference>
<dbReference type="InterPro" id="IPR020635">
    <property type="entry name" value="Tyr_kinase_cat_dom"/>
</dbReference>
<keyword evidence="17" id="KW-0675">Receptor</keyword>
<dbReference type="InterPro" id="IPR017441">
    <property type="entry name" value="Protein_kinase_ATP_BS"/>
</dbReference>
<dbReference type="SMART" id="SM00295">
    <property type="entry name" value="B41"/>
    <property type="match status" value="1"/>
</dbReference>
<dbReference type="GO" id="GO:0005737">
    <property type="term" value="C:cytoplasm"/>
    <property type="evidence" value="ECO:0007669"/>
    <property type="project" value="UniProtKB-ARBA"/>
</dbReference>
<dbReference type="EMBL" id="AB795246">
    <property type="protein sequence ID" value="BAM95199.1"/>
    <property type="molecule type" value="mRNA"/>
</dbReference>
<dbReference type="PROSITE" id="PS00661">
    <property type="entry name" value="FERM_2"/>
    <property type="match status" value="1"/>
</dbReference>
<dbReference type="InterPro" id="IPR011174">
    <property type="entry name" value="ERM"/>
</dbReference>
<dbReference type="GO" id="GO:0051239">
    <property type="term" value="P:regulation of multicellular organismal process"/>
    <property type="evidence" value="ECO:0007669"/>
    <property type="project" value="UniProtKB-ARBA"/>
</dbReference>
<dbReference type="InterPro" id="IPR019747">
    <property type="entry name" value="FERM_CS"/>
</dbReference>
<dbReference type="IntAct" id="J7M2B1">
    <property type="interactions" value="1"/>
</dbReference>
<dbReference type="GO" id="GO:0061028">
    <property type="term" value="P:establishment of endothelial barrier"/>
    <property type="evidence" value="ECO:0007669"/>
    <property type="project" value="UniProtKB-ARBA"/>
</dbReference>
<evidence type="ECO:0000259" key="21">
    <source>
        <dbReference type="PROSITE" id="PS50057"/>
    </source>
</evidence>
<dbReference type="GO" id="GO:0008360">
    <property type="term" value="P:regulation of cell shape"/>
    <property type="evidence" value="ECO:0007669"/>
    <property type="project" value="UniProtKB-ARBA"/>
</dbReference>
<dbReference type="InterPro" id="IPR019749">
    <property type="entry name" value="Band_41_domain"/>
</dbReference>
<feature type="domain" description="FERM" evidence="21">
    <location>
        <begin position="5"/>
        <end position="295"/>
    </location>
</feature>
<evidence type="ECO:0000256" key="13">
    <source>
        <dbReference type="ARBA" id="ARBA00023273"/>
    </source>
</evidence>
<dbReference type="CDD" id="cd17239">
    <property type="entry name" value="FERM_F1_Ezrin"/>
    <property type="match status" value="1"/>
</dbReference>
<dbReference type="AlphaFoldDB" id="J7M2B1"/>
<evidence type="ECO:0000256" key="2">
    <source>
        <dbReference type="ARBA" id="ARBA00004245"/>
    </source>
</evidence>
<evidence type="ECO:0000256" key="11">
    <source>
        <dbReference type="ARBA" id="ARBA00023137"/>
    </source>
</evidence>
<dbReference type="InterPro" id="IPR000719">
    <property type="entry name" value="Prot_kinase_dom"/>
</dbReference>
<dbReference type="FunFam" id="2.30.29.30:FF:000003">
    <property type="entry name" value="Radixin isoform 1"/>
    <property type="match status" value="1"/>
</dbReference>
<dbReference type="GO" id="GO:0010628">
    <property type="term" value="P:positive regulation of gene expression"/>
    <property type="evidence" value="ECO:0007669"/>
    <property type="project" value="UniProtKB-ARBA"/>
</dbReference>
<dbReference type="PROSITE" id="PS00109">
    <property type="entry name" value="PROTEIN_KINASE_TYR"/>
    <property type="match status" value="1"/>
</dbReference>
<keyword evidence="10 19" id="KW-0472">Membrane</keyword>
<dbReference type="EMBL" id="AB698667">
    <property type="protein sequence ID" value="BAM36434.1"/>
    <property type="molecule type" value="mRNA"/>
</dbReference>
<dbReference type="GO" id="GO:1902115">
    <property type="term" value="P:regulation of organelle assembly"/>
    <property type="evidence" value="ECO:0007669"/>
    <property type="project" value="UniProtKB-ARBA"/>
</dbReference>
<dbReference type="FunFam" id="1.20.80.10:FF:000002">
    <property type="entry name" value="radixin isoform X1"/>
    <property type="match status" value="1"/>
</dbReference>
<protein>
    <recommendedName>
        <fullName evidence="17">Tyrosine-protein kinase receptor</fullName>
        <ecNumber evidence="17">2.7.10.1</ecNumber>
    </recommendedName>
</protein>
<dbReference type="Gene3D" id="3.30.200.20">
    <property type="entry name" value="Phosphorylase Kinase, domain 1"/>
    <property type="match status" value="1"/>
</dbReference>
<dbReference type="Gene3D" id="1.20.80.10">
    <property type="match status" value="1"/>
</dbReference>
<evidence type="ECO:0000256" key="9">
    <source>
        <dbReference type="ARBA" id="ARBA00022840"/>
    </source>
</evidence>
<dbReference type="GO" id="GO:1902966">
    <property type="term" value="P:positive regulation of protein localization to early endosome"/>
    <property type="evidence" value="ECO:0007669"/>
    <property type="project" value="UniProtKB-ARBA"/>
</dbReference>
<comment type="catalytic activity">
    <reaction evidence="14 17">
        <text>L-tyrosyl-[protein] + ATP = O-phospho-L-tyrosyl-[protein] + ADP + H(+)</text>
        <dbReference type="Rhea" id="RHEA:10596"/>
        <dbReference type="Rhea" id="RHEA-COMP:10136"/>
        <dbReference type="Rhea" id="RHEA-COMP:20101"/>
        <dbReference type="ChEBI" id="CHEBI:15378"/>
        <dbReference type="ChEBI" id="CHEBI:30616"/>
        <dbReference type="ChEBI" id="CHEBI:46858"/>
        <dbReference type="ChEBI" id="CHEBI:61978"/>
        <dbReference type="ChEBI" id="CHEBI:456216"/>
        <dbReference type="EC" id="2.7.10.1"/>
    </reaction>
</comment>
<dbReference type="InterPro" id="IPR014352">
    <property type="entry name" value="FERM/acyl-CoA-bd_prot_sf"/>
</dbReference>
<dbReference type="InterPro" id="IPR011009">
    <property type="entry name" value="Kinase-like_dom_sf"/>
</dbReference>
<evidence type="ECO:0000256" key="19">
    <source>
        <dbReference type="SAM" id="Phobius"/>
    </source>
</evidence>
<dbReference type="PROSITE" id="PS00239">
    <property type="entry name" value="RECEPTOR_TYR_KIN_II"/>
    <property type="match status" value="1"/>
</dbReference>
<keyword evidence="17 19" id="KW-0812">Transmembrane</keyword>
<evidence type="ECO:0000256" key="1">
    <source>
        <dbReference type="ARBA" id="ARBA00004105"/>
    </source>
</evidence>
<evidence type="ECO:0000256" key="6">
    <source>
        <dbReference type="ARBA" id="ARBA00022679"/>
    </source>
</evidence>
<dbReference type="Pfam" id="PF07714">
    <property type="entry name" value="PK_Tyr_Ser-Thr"/>
    <property type="match status" value="1"/>
</dbReference>
<keyword evidence="4" id="KW-1003">Cell membrane</keyword>
<organism evidence="22">
    <name type="scientific">Homo sapiens</name>
    <name type="common">Human</name>
    <dbReference type="NCBI Taxonomy" id="9606"/>
    <lineage>
        <taxon>Eukaryota</taxon>
        <taxon>Metazoa</taxon>
        <taxon>Chordata</taxon>
        <taxon>Craniata</taxon>
        <taxon>Vertebrata</taxon>
        <taxon>Euteleostomi</taxon>
        <taxon>Mammalia</taxon>
        <taxon>Eutheria</taxon>
        <taxon>Euarchontoglires</taxon>
        <taxon>Primates</taxon>
        <taxon>Haplorrhini</taxon>
        <taxon>Catarrhini</taxon>
        <taxon>Hominidae</taxon>
        <taxon>Homo</taxon>
    </lineage>
</organism>
<evidence type="ECO:0000256" key="10">
    <source>
        <dbReference type="ARBA" id="ARBA00023136"/>
    </source>
</evidence>
<dbReference type="FunFam" id="3.10.20.90:FF:000013">
    <property type="entry name" value="radixin isoform X1"/>
    <property type="match status" value="1"/>
</dbReference>
<dbReference type="FunFam" id="3.30.200.20:FF:000301">
    <property type="entry name" value="Tyrosine-protein kinase receptor"/>
    <property type="match status" value="1"/>
</dbReference>
<keyword evidence="8" id="KW-0418">Kinase</keyword>
<dbReference type="InterPro" id="IPR008266">
    <property type="entry name" value="Tyr_kinase_AS"/>
</dbReference>
<dbReference type="SUPFAM" id="SSF47031">
    <property type="entry name" value="Second domain of FERM"/>
    <property type="match status" value="1"/>
</dbReference>
<evidence type="ECO:0000313" key="23">
    <source>
        <dbReference type="EMBL" id="BAM95199.1"/>
    </source>
</evidence>
<evidence type="ECO:0000259" key="20">
    <source>
        <dbReference type="PROSITE" id="PS50011"/>
    </source>
</evidence>
<dbReference type="Gene3D" id="1.20.5.450">
    <property type="match status" value="1"/>
</dbReference>
<dbReference type="PROSITE" id="PS00107">
    <property type="entry name" value="PROTEIN_KINASE_ATP"/>
    <property type="match status" value="1"/>
</dbReference>
<proteinExistence type="evidence at transcript level"/>
<keyword evidence="9 16" id="KW-0067">ATP-binding</keyword>
<dbReference type="PROSITE" id="PS00660">
    <property type="entry name" value="FERM_1"/>
    <property type="match status" value="1"/>
</dbReference>
<evidence type="ECO:0000256" key="15">
    <source>
        <dbReference type="ARBA" id="ARBA00051245"/>
    </source>
</evidence>
<dbReference type="GO" id="GO:0007169">
    <property type="term" value="P:cell surface receptor protein tyrosine kinase signaling pathway"/>
    <property type="evidence" value="ECO:0007669"/>
    <property type="project" value="InterPro"/>
</dbReference>
<dbReference type="Pfam" id="PF00373">
    <property type="entry name" value="FERM_M"/>
    <property type="match status" value="1"/>
</dbReference>
<dbReference type="InterPro" id="IPR002011">
    <property type="entry name" value="Tyr_kinase_rcpt_2_CS"/>
</dbReference>
<evidence type="ECO:0000256" key="4">
    <source>
        <dbReference type="ARBA" id="ARBA00022475"/>
    </source>
</evidence>
<dbReference type="FunFam" id="1.20.5.450:FF:000001">
    <property type="entry name" value="radixin isoform X2"/>
    <property type="match status" value="1"/>
</dbReference>
<dbReference type="GO" id="GO:0003779">
    <property type="term" value="F:actin binding"/>
    <property type="evidence" value="ECO:0007669"/>
    <property type="project" value="InterPro"/>
</dbReference>
<dbReference type="SMART" id="SM00219">
    <property type="entry name" value="TyrKc"/>
    <property type="match status" value="1"/>
</dbReference>
<keyword evidence="7 16" id="KW-0547">Nucleotide-binding</keyword>
<reference evidence="23" key="1">
    <citation type="journal article" date="2012" name="Nat. Med.">
        <title>RET, ROS1 and ALK fusions in lung cancer.</title>
        <authorList>
            <person name="Takeuchi K."/>
            <person name="Soda M."/>
            <person name="Togashi Y."/>
            <person name="Suzuki R."/>
            <person name="Sakata S."/>
            <person name="Hatano S."/>
            <person name="Asaka R."/>
            <person name="Hamanaka W."/>
            <person name="Ninomiya H."/>
            <person name="Uehara H."/>
            <person name="Lim Choi Y."/>
            <person name="Satoh Y."/>
            <person name="Okumura S."/>
            <person name="Nakagawa K."/>
            <person name="Mano H."/>
            <person name="Ishikawa Y."/>
        </authorList>
    </citation>
    <scope>NUCLEOTIDE SEQUENCE</scope>
    <source>
        <tissue evidence="23">Lung</tissue>
    </source>
</reference>
<evidence type="ECO:0000256" key="14">
    <source>
        <dbReference type="ARBA" id="ARBA00051243"/>
    </source>
</evidence>